<dbReference type="SMART" id="SM00342">
    <property type="entry name" value="HTH_ARAC"/>
    <property type="match status" value="1"/>
</dbReference>
<evidence type="ECO:0000259" key="5">
    <source>
        <dbReference type="PROSITE" id="PS01124"/>
    </source>
</evidence>
<dbReference type="InterPro" id="IPR009057">
    <property type="entry name" value="Homeodomain-like_sf"/>
</dbReference>
<evidence type="ECO:0000256" key="1">
    <source>
        <dbReference type="ARBA" id="ARBA00023015"/>
    </source>
</evidence>
<organism evidence="6 7">
    <name type="scientific">Zestomonas carbonaria</name>
    <dbReference type="NCBI Taxonomy" id="2762745"/>
    <lineage>
        <taxon>Bacteria</taxon>
        <taxon>Pseudomonadati</taxon>
        <taxon>Pseudomonadota</taxon>
        <taxon>Gammaproteobacteria</taxon>
        <taxon>Pseudomonadales</taxon>
        <taxon>Pseudomonadaceae</taxon>
        <taxon>Zestomonas</taxon>
    </lineage>
</organism>
<reference evidence="6 7" key="1">
    <citation type="submission" date="2020-08" db="EMBL/GenBank/DDBJ databases">
        <authorList>
            <person name="Criscuolo A."/>
        </authorList>
    </citation>
    <scope>NUCLEOTIDE SEQUENCE [LARGE SCALE GENOMIC DNA]</scope>
    <source>
        <strain evidence="6">CIP111764</strain>
    </source>
</reference>
<keyword evidence="3" id="KW-0804">Transcription</keyword>
<dbReference type="PANTHER" id="PTHR46796:SF2">
    <property type="entry name" value="TRANSCRIPTIONAL REGULATORY PROTEIN"/>
    <property type="match status" value="1"/>
</dbReference>
<accession>A0A7U7EPH5</accession>
<dbReference type="AlphaFoldDB" id="A0A7U7EPH5"/>
<dbReference type="GO" id="GO:0003700">
    <property type="term" value="F:DNA-binding transcription factor activity"/>
    <property type="evidence" value="ECO:0007669"/>
    <property type="project" value="InterPro"/>
</dbReference>
<sequence>MDAPGAREYARFHAADDLGGLELLSARFIEHRFAPHVHDGYVIALVEEGAERYRYRGEEHLVPAGSFALLNPDEVHTGSKGSEQGWRYRVFYPDTGLVESLLGELELPNSGLPMFRGNVHADPDLAAALGHLHRLLEDPGASVLRRQTQWREVMLELLRRHAALPTPRQPGSEPLAVARARELLASRLAEPPSLEELAAVVNLSPFHFARVFRRATGLPPHAWLKQRRLEQARMLLKAGCVPIEVAAQLGFADQSHLARQFKQAYGVAPGEYRRACAR</sequence>
<dbReference type="Gene3D" id="1.10.10.60">
    <property type="entry name" value="Homeodomain-like"/>
    <property type="match status" value="2"/>
</dbReference>
<dbReference type="InterPro" id="IPR014710">
    <property type="entry name" value="RmlC-like_jellyroll"/>
</dbReference>
<comment type="caution">
    <text evidence="6">The sequence shown here is derived from an EMBL/GenBank/DDBJ whole genome shotgun (WGS) entry which is preliminary data.</text>
</comment>
<dbReference type="SUPFAM" id="SSF46689">
    <property type="entry name" value="Homeodomain-like"/>
    <property type="match status" value="2"/>
</dbReference>
<feature type="domain" description="HTH araC/xylS-type" evidence="5">
    <location>
        <begin position="178"/>
        <end position="275"/>
    </location>
</feature>
<dbReference type="Pfam" id="PF12833">
    <property type="entry name" value="HTH_18"/>
    <property type="match status" value="1"/>
</dbReference>
<dbReference type="InterPro" id="IPR003313">
    <property type="entry name" value="AraC-bd"/>
</dbReference>
<dbReference type="Gene3D" id="2.60.120.10">
    <property type="entry name" value="Jelly Rolls"/>
    <property type="match status" value="1"/>
</dbReference>
<dbReference type="Pfam" id="PF02311">
    <property type="entry name" value="AraC_binding"/>
    <property type="match status" value="1"/>
</dbReference>
<keyword evidence="1" id="KW-0805">Transcription regulation</keyword>
<keyword evidence="7" id="KW-1185">Reference proteome</keyword>
<comment type="function">
    <text evidence="4">Regulatory protein of the TOL plasmid xyl operons. XylS activates the xylXYZLTEGFJQKIH operon required for the degradation of toluene, m-xylene and p-xylene.</text>
</comment>
<protein>
    <submittedName>
        <fullName evidence="6">Arabinose operon regulatory protein</fullName>
    </submittedName>
</protein>
<evidence type="ECO:0000256" key="2">
    <source>
        <dbReference type="ARBA" id="ARBA00023125"/>
    </source>
</evidence>
<dbReference type="EMBL" id="CAJFCI010000059">
    <property type="protein sequence ID" value="CAD5108691.1"/>
    <property type="molecule type" value="Genomic_DNA"/>
</dbReference>
<proteinExistence type="predicted"/>
<dbReference type="RefSeq" id="WP_187672010.1">
    <property type="nucleotide sequence ID" value="NZ_CAJFCI010000059.1"/>
</dbReference>
<gene>
    <name evidence="6" type="primary">araC_3</name>
    <name evidence="6" type="ORF">PSEWESI4_02983</name>
</gene>
<keyword evidence="2" id="KW-0238">DNA-binding</keyword>
<dbReference type="Proteomes" id="UP000583387">
    <property type="component" value="Unassembled WGS sequence"/>
</dbReference>
<evidence type="ECO:0000313" key="6">
    <source>
        <dbReference type="EMBL" id="CAD5108691.1"/>
    </source>
</evidence>
<evidence type="ECO:0000256" key="3">
    <source>
        <dbReference type="ARBA" id="ARBA00023163"/>
    </source>
</evidence>
<dbReference type="PANTHER" id="PTHR46796">
    <property type="entry name" value="HTH-TYPE TRANSCRIPTIONAL ACTIVATOR RHAS-RELATED"/>
    <property type="match status" value="1"/>
</dbReference>
<dbReference type="InterPro" id="IPR018060">
    <property type="entry name" value="HTH_AraC"/>
</dbReference>
<dbReference type="InterPro" id="IPR037923">
    <property type="entry name" value="HTH-like"/>
</dbReference>
<dbReference type="PROSITE" id="PS01124">
    <property type="entry name" value="HTH_ARAC_FAMILY_2"/>
    <property type="match status" value="1"/>
</dbReference>
<dbReference type="GO" id="GO:0043565">
    <property type="term" value="F:sequence-specific DNA binding"/>
    <property type="evidence" value="ECO:0007669"/>
    <property type="project" value="InterPro"/>
</dbReference>
<evidence type="ECO:0000256" key="4">
    <source>
        <dbReference type="ARBA" id="ARBA00037345"/>
    </source>
</evidence>
<dbReference type="InterPro" id="IPR050204">
    <property type="entry name" value="AraC_XylS_family_regulators"/>
</dbReference>
<dbReference type="SUPFAM" id="SSF51215">
    <property type="entry name" value="Regulatory protein AraC"/>
    <property type="match status" value="1"/>
</dbReference>
<name>A0A7U7EPH5_9GAMM</name>
<evidence type="ECO:0000313" key="7">
    <source>
        <dbReference type="Proteomes" id="UP000583387"/>
    </source>
</evidence>